<sequence length="81" mass="9520">MKEYSVTLVMNNGREIEYIHLGTEMTDVSIIRDDVQKVLLWDVEPMLAVDKDISVRKEHVSYFKVAELEDEEEELEGKARY</sequence>
<comment type="caution">
    <text evidence="1">The sequence shown here is derived from an EMBL/GenBank/DDBJ whole genome shotgun (WGS) entry which is preliminary data.</text>
</comment>
<dbReference type="EMBL" id="NUDP01000117">
    <property type="protein sequence ID" value="PEM65304.1"/>
    <property type="molecule type" value="Genomic_DNA"/>
</dbReference>
<accession>A0A2A8BYP3</accession>
<evidence type="ECO:0000313" key="2">
    <source>
        <dbReference type="Proteomes" id="UP000219775"/>
    </source>
</evidence>
<evidence type="ECO:0000313" key="1">
    <source>
        <dbReference type="EMBL" id="PEM65304.1"/>
    </source>
</evidence>
<reference evidence="1 2" key="1">
    <citation type="submission" date="2017-09" db="EMBL/GenBank/DDBJ databases">
        <title>Large-scale bioinformatics analysis of Bacillus genomes uncovers conserved roles of natural products in bacterial physiology.</title>
        <authorList>
            <consortium name="Agbiome Team Llc"/>
            <person name="Bleich R.M."/>
            <person name="Grubbs K.J."/>
            <person name="Santa Maria K.C."/>
            <person name="Allen S.E."/>
            <person name="Farag S."/>
            <person name="Shank E.A."/>
            <person name="Bowers A."/>
        </authorList>
    </citation>
    <scope>NUCLEOTIDE SEQUENCE [LARGE SCALE GENOMIC DNA]</scope>
    <source>
        <strain evidence="1 2">AFS009893</strain>
    </source>
</reference>
<dbReference type="RefSeq" id="WP_098129071.1">
    <property type="nucleotide sequence ID" value="NZ_NUDP01000117.1"/>
</dbReference>
<name>A0A2A8BYP3_9BACI</name>
<protein>
    <submittedName>
        <fullName evidence="1">Uncharacterized protein</fullName>
    </submittedName>
</protein>
<dbReference type="Proteomes" id="UP000219775">
    <property type="component" value="Unassembled WGS sequence"/>
</dbReference>
<dbReference type="AlphaFoldDB" id="A0A2A8BYP3"/>
<gene>
    <name evidence="1" type="ORF">CN613_25510</name>
</gene>
<organism evidence="1 2">
    <name type="scientific">Bacillus pseudomycoides</name>
    <dbReference type="NCBI Taxonomy" id="64104"/>
    <lineage>
        <taxon>Bacteria</taxon>
        <taxon>Bacillati</taxon>
        <taxon>Bacillota</taxon>
        <taxon>Bacilli</taxon>
        <taxon>Bacillales</taxon>
        <taxon>Bacillaceae</taxon>
        <taxon>Bacillus</taxon>
        <taxon>Bacillus cereus group</taxon>
    </lineage>
</organism>
<proteinExistence type="predicted"/>